<sequence length="653" mass="72942">MITSDLAMSLPAIRRQWPSRRKSATQCAVHNHEPSPHISAHPSLHALSASDEATISDLTQASIAPRDISTYLRQNSSSGGVATQQDIYNCIAKSKRALCEGQSTIQDLANELDGQGFWSRIQLDQARRVTAVLLAHPESLAYLQAYPELLILDCTYKTNKYKMPLLDMIGVDAYQRSFCIAFAFLSGEAEEDFIWALDRLRSMYDMCGASYPSVVLTDRCLACMNAVAHCFPGSISLLCLWHANKAVLASCRPAFVRREGDEQSIERRTEFFGYWFAIVNSIDEEAYNRQLDELERRYVPEYVDEVSYIKQTWLDLYKEKLVKAWVDQHAHFGNNVTSRVQGIHALLKGHLKSSQQDLFTAWNRIKQALLNQLAELRANQFCQQIRTPLDLSGPLFGAIRGWVSHEALRKVDQQRRRLEGNNTACTGAFTRTQGLPCAHTLRPLVEGCFPLQLHHFHSHWLLYHGSEKPELITEPRRQFDTLTGRSASAHSSTRREPSLFEVTEKARPKAKTAPTCSRCHTKGHTMTSRVCPLRHSELIEQVVARATCVETAETAHPTEATRIAVIEEAIENEDAAQTTHDARDAPSTAIGEGVQAAEATRSTRIMEAAPILEAARIGEDAEYVQSTPSTTFADAPATINSLPSAEKAVPTIE</sequence>
<feature type="domain" description="MULE transposase" evidence="2">
    <location>
        <begin position="150"/>
        <end position="245"/>
    </location>
</feature>
<comment type="caution">
    <text evidence="3">The sequence shown here is derived from an EMBL/GenBank/DDBJ whole genome shotgun (WGS) entry which is preliminary data.</text>
</comment>
<name>A0A2U3DQ61_PURLI</name>
<proteinExistence type="predicted"/>
<evidence type="ECO:0000259" key="2">
    <source>
        <dbReference type="Pfam" id="PF10551"/>
    </source>
</evidence>
<dbReference type="AlphaFoldDB" id="A0A2U3DQ61"/>
<dbReference type="PANTHER" id="PTHR31569">
    <property type="entry name" value="SWIM-TYPE DOMAIN-CONTAINING PROTEIN"/>
    <property type="match status" value="1"/>
</dbReference>
<dbReference type="InterPro" id="IPR052579">
    <property type="entry name" value="Zinc_finger_SWIM"/>
</dbReference>
<accession>A0A2U3DQ61</accession>
<feature type="region of interest" description="Disordered" evidence="1">
    <location>
        <begin position="483"/>
        <end position="507"/>
    </location>
</feature>
<dbReference type="Proteomes" id="UP000245956">
    <property type="component" value="Unassembled WGS sequence"/>
</dbReference>
<evidence type="ECO:0000256" key="1">
    <source>
        <dbReference type="SAM" id="MobiDB-lite"/>
    </source>
</evidence>
<feature type="region of interest" description="Disordered" evidence="1">
    <location>
        <begin position="17"/>
        <end position="41"/>
    </location>
</feature>
<feature type="compositionally biased region" description="Basic and acidic residues" evidence="1">
    <location>
        <begin position="493"/>
        <end position="507"/>
    </location>
</feature>
<dbReference type="EMBL" id="LCWV01000066">
    <property type="protein sequence ID" value="PWI64397.1"/>
    <property type="molecule type" value="Genomic_DNA"/>
</dbReference>
<reference evidence="3 4" key="1">
    <citation type="journal article" date="2016" name="Front. Microbiol.">
        <title>Genome and transcriptome sequences reveal the specific parasitism of the nematophagous Purpureocillium lilacinum 36-1.</title>
        <authorList>
            <person name="Xie J."/>
            <person name="Li S."/>
            <person name="Mo C."/>
            <person name="Xiao X."/>
            <person name="Peng D."/>
            <person name="Wang G."/>
            <person name="Xiao Y."/>
        </authorList>
    </citation>
    <scope>NUCLEOTIDE SEQUENCE [LARGE SCALE GENOMIC DNA]</scope>
    <source>
        <strain evidence="3 4">36-1</strain>
    </source>
</reference>
<evidence type="ECO:0000313" key="3">
    <source>
        <dbReference type="EMBL" id="PWI64397.1"/>
    </source>
</evidence>
<gene>
    <name evidence="3" type="ORF">PCL_10510</name>
</gene>
<evidence type="ECO:0000313" key="4">
    <source>
        <dbReference type="Proteomes" id="UP000245956"/>
    </source>
</evidence>
<protein>
    <recommendedName>
        <fullName evidence="2">MULE transposase domain-containing protein</fullName>
    </recommendedName>
</protein>
<dbReference type="Pfam" id="PF10551">
    <property type="entry name" value="MULE"/>
    <property type="match status" value="1"/>
</dbReference>
<dbReference type="InterPro" id="IPR018289">
    <property type="entry name" value="MULE_transposase_dom"/>
</dbReference>
<dbReference type="PANTHER" id="PTHR31569:SF4">
    <property type="entry name" value="SWIM-TYPE DOMAIN-CONTAINING PROTEIN"/>
    <property type="match status" value="1"/>
</dbReference>
<organism evidence="3 4">
    <name type="scientific">Purpureocillium lilacinum</name>
    <name type="common">Paecilomyces lilacinus</name>
    <dbReference type="NCBI Taxonomy" id="33203"/>
    <lineage>
        <taxon>Eukaryota</taxon>
        <taxon>Fungi</taxon>
        <taxon>Dikarya</taxon>
        <taxon>Ascomycota</taxon>
        <taxon>Pezizomycotina</taxon>
        <taxon>Sordariomycetes</taxon>
        <taxon>Hypocreomycetidae</taxon>
        <taxon>Hypocreales</taxon>
        <taxon>Ophiocordycipitaceae</taxon>
        <taxon>Purpureocillium</taxon>
    </lineage>
</organism>